<sequence>MPKSRMHSIRLNKKQEEERRISAIKDVRNGMRVKDVSSFT</sequence>
<reference evidence="1" key="1">
    <citation type="journal article" date="2021" name="Environ. Microbiol.">
        <title>New insights into the diversity and evolution of the archaeal mobilome from three complete genomes of Saccharolobus shibatae.</title>
        <authorList>
            <person name="Medvedeva S."/>
            <person name="Brandt D."/>
            <person name="Cvirkaite-Krupovic V."/>
            <person name="Liu Y."/>
            <person name="Severinov K."/>
            <person name="Ishino S."/>
            <person name="Ishino Y."/>
            <person name="Prangishvili D."/>
            <person name="Kalinowski J."/>
            <person name="Krupovic M."/>
        </authorList>
    </citation>
    <scope>NUCLEOTIDE SEQUENCE</scope>
    <source>
        <strain evidence="1">B12</strain>
    </source>
</reference>
<evidence type="ECO:0000313" key="2">
    <source>
        <dbReference type="Proteomes" id="UP000694018"/>
    </source>
</evidence>
<organism evidence="1 2">
    <name type="scientific">Saccharolobus shibatae (strain ATCC 51178 / DSM 5389 / JCM 8931 / NBRC 15437 / B12)</name>
    <name type="common">Sulfolobus shibatae</name>
    <dbReference type="NCBI Taxonomy" id="523848"/>
    <lineage>
        <taxon>Archaea</taxon>
        <taxon>Thermoproteota</taxon>
        <taxon>Thermoprotei</taxon>
        <taxon>Sulfolobales</taxon>
        <taxon>Sulfolobaceae</taxon>
        <taxon>Saccharolobus</taxon>
    </lineage>
</organism>
<name>A0A8F5GT59_SACSH</name>
<proteinExistence type="predicted"/>
<accession>A0A8F5GT59</accession>
<dbReference type="KEGG" id="sshi:J5U23_01429"/>
<dbReference type="Proteomes" id="UP000694018">
    <property type="component" value="Chromosome"/>
</dbReference>
<gene>
    <name evidence="1" type="ORF">J5U23_01429</name>
</gene>
<dbReference type="EMBL" id="CP077717">
    <property type="protein sequence ID" value="QXJ28560.1"/>
    <property type="molecule type" value="Genomic_DNA"/>
</dbReference>
<protein>
    <submittedName>
        <fullName evidence="1">Uncharacterized protein</fullName>
    </submittedName>
</protein>
<evidence type="ECO:0000313" key="1">
    <source>
        <dbReference type="EMBL" id="QXJ28560.1"/>
    </source>
</evidence>
<dbReference type="AlphaFoldDB" id="A0A8F5GT59"/>